<keyword evidence="5" id="KW-0472">Membrane</keyword>
<keyword evidence="8" id="KW-1185">Reference proteome</keyword>
<protein>
    <submittedName>
        <fullName evidence="7">Sodium-dependent phosphate transporter</fullName>
    </submittedName>
</protein>
<evidence type="ECO:0000313" key="7">
    <source>
        <dbReference type="EMBL" id="OCS90640.1"/>
    </source>
</evidence>
<keyword evidence="4" id="KW-1133">Transmembrane helix</keyword>
<evidence type="ECO:0000256" key="3">
    <source>
        <dbReference type="ARBA" id="ARBA00022692"/>
    </source>
</evidence>
<dbReference type="Proteomes" id="UP000093482">
    <property type="component" value="Unassembled WGS sequence"/>
</dbReference>
<reference evidence="7 8" key="1">
    <citation type="submission" date="2016-07" db="EMBL/GenBank/DDBJ databases">
        <title>Caryophanon latum genome sequencing.</title>
        <authorList>
            <person name="Verma A."/>
            <person name="Pal Y."/>
            <person name="Krishnamurthi S."/>
        </authorList>
    </citation>
    <scope>NUCLEOTIDE SEQUENCE [LARGE SCALE GENOMIC DNA]</scope>
    <source>
        <strain evidence="7 8">DSM 14151</strain>
    </source>
</reference>
<dbReference type="NCBIfam" id="TIGR00704">
    <property type="entry name" value="NaPi_cotrn_rel"/>
    <property type="match status" value="1"/>
</dbReference>
<dbReference type="OrthoDB" id="9763003at2"/>
<dbReference type="EMBL" id="MATO01000035">
    <property type="protein sequence ID" value="OCS90640.1"/>
    <property type="molecule type" value="Genomic_DNA"/>
</dbReference>
<dbReference type="InterPro" id="IPR038078">
    <property type="entry name" value="PhoU-like_sf"/>
</dbReference>
<dbReference type="GO" id="GO:0005886">
    <property type="term" value="C:plasma membrane"/>
    <property type="evidence" value="ECO:0007669"/>
    <property type="project" value="UniProtKB-SubCell"/>
</dbReference>
<accession>A0A1C0YU04</accession>
<dbReference type="PANTHER" id="PTHR10010:SF46">
    <property type="entry name" value="SODIUM-DEPENDENT PHOSPHATE TRANSPORT PROTEIN 2B"/>
    <property type="match status" value="1"/>
</dbReference>
<dbReference type="Pfam" id="PF02690">
    <property type="entry name" value="Na_Pi_cotrans"/>
    <property type="match status" value="2"/>
</dbReference>
<dbReference type="InterPro" id="IPR003841">
    <property type="entry name" value="Na/Pi_transpt"/>
</dbReference>
<dbReference type="SUPFAM" id="SSF109755">
    <property type="entry name" value="PhoU-like"/>
    <property type="match status" value="1"/>
</dbReference>
<comment type="subcellular location">
    <subcellularLocation>
        <location evidence="1">Cell membrane</location>
        <topology evidence="1">Multi-pass membrane protein</topology>
    </subcellularLocation>
</comment>
<dbReference type="AlphaFoldDB" id="A0A1C0YU04"/>
<evidence type="ECO:0000256" key="1">
    <source>
        <dbReference type="ARBA" id="ARBA00004651"/>
    </source>
</evidence>
<keyword evidence="2" id="KW-1003">Cell membrane</keyword>
<dbReference type="GO" id="GO:0044341">
    <property type="term" value="P:sodium-dependent phosphate transport"/>
    <property type="evidence" value="ECO:0007669"/>
    <property type="project" value="InterPro"/>
</dbReference>
<dbReference type="Pfam" id="PF01895">
    <property type="entry name" value="PhoU"/>
    <property type="match status" value="2"/>
</dbReference>
<proteinExistence type="predicted"/>
<evidence type="ECO:0000256" key="4">
    <source>
        <dbReference type="ARBA" id="ARBA00022989"/>
    </source>
</evidence>
<keyword evidence="3" id="KW-0812">Transmembrane</keyword>
<gene>
    <name evidence="7" type="ORF">A6K76_10860</name>
</gene>
<dbReference type="PANTHER" id="PTHR10010">
    <property type="entry name" value="SOLUTE CARRIER FAMILY 34 SODIUM PHOSPHATE , MEMBER 2-RELATED"/>
    <property type="match status" value="1"/>
</dbReference>
<feature type="domain" description="PhoU" evidence="6">
    <location>
        <begin position="453"/>
        <end position="537"/>
    </location>
</feature>
<dbReference type="Gene3D" id="1.20.58.220">
    <property type="entry name" value="Phosphate transport system protein phou homolog 2, domain 2"/>
    <property type="match status" value="1"/>
</dbReference>
<sequence>MEIDWQQLLFQFLGGLGLFLFSIQYMGEGFQKMAGTRLRDWLDRYTSTPIRGVLVGMLITMLIQSSSGTTVLTVGLVSARLMTLRQAIPVIMGANIGTTITAFIIGFQFEEYSYPFLALGAFLLFFFKKRKFDNIGRILFGFGGLFAGLQLMSSSLMPLRNAEAFNDIMLSMAQQPLLGVIAGMALTLIMQSSSATIAILQSMYASGLVELYAAVPIVFGDNIGTTITAILASLGATVYAKRAALVHLLFNVFGTVMFLLILPLFLQYITSISALLSLGPEMQIAVAHGTFNIVNTIIQLPFIGVLLWTVKKLLPASKDAIPEESLELDDTFITQAPSIAIGQAKEEVLRMGSYTQRGLEETRAFFFTNDERHEIAVRQYEEAINRVDEQTTAYLMRISKHTLTDVDIRRYHVVLDQMKDFERIAGHFKSLLELIHYKEQVNIVLPEEAMNDIKTMFTLTIENIQMAIEIVNTNDRQLAEKLFKQERKIDEWENRIRHRYIGGQNHDAITRTGSVLLTDIASHLERISDRTASIANAMLDL</sequence>
<organism evidence="7 8">
    <name type="scientific">Caryophanon latum</name>
    <dbReference type="NCBI Taxonomy" id="33977"/>
    <lineage>
        <taxon>Bacteria</taxon>
        <taxon>Bacillati</taxon>
        <taxon>Bacillota</taxon>
        <taxon>Bacilli</taxon>
        <taxon>Bacillales</taxon>
        <taxon>Caryophanaceae</taxon>
        <taxon>Caryophanon</taxon>
    </lineage>
</organism>
<dbReference type="RefSeq" id="WP_066464518.1">
    <property type="nucleotide sequence ID" value="NZ_MATO01000035.1"/>
</dbReference>
<dbReference type="NCBIfam" id="NF037997">
    <property type="entry name" value="Na_Pi_symport"/>
    <property type="match status" value="1"/>
</dbReference>
<feature type="domain" description="PhoU" evidence="6">
    <location>
        <begin position="348"/>
        <end position="434"/>
    </location>
</feature>
<dbReference type="GO" id="GO:0005436">
    <property type="term" value="F:sodium:phosphate symporter activity"/>
    <property type="evidence" value="ECO:0007669"/>
    <property type="project" value="InterPro"/>
</dbReference>
<evidence type="ECO:0000256" key="5">
    <source>
        <dbReference type="ARBA" id="ARBA00023136"/>
    </source>
</evidence>
<dbReference type="InterPro" id="IPR026022">
    <property type="entry name" value="PhoU_dom"/>
</dbReference>
<evidence type="ECO:0000259" key="6">
    <source>
        <dbReference type="Pfam" id="PF01895"/>
    </source>
</evidence>
<name>A0A1C0YU04_9BACL</name>
<dbReference type="InterPro" id="IPR004633">
    <property type="entry name" value="NaPi_cotrn-rel/YqeW-like"/>
</dbReference>
<comment type="caution">
    <text evidence="7">The sequence shown here is derived from an EMBL/GenBank/DDBJ whole genome shotgun (WGS) entry which is preliminary data.</text>
</comment>
<evidence type="ECO:0000313" key="8">
    <source>
        <dbReference type="Proteomes" id="UP000093482"/>
    </source>
</evidence>
<evidence type="ECO:0000256" key="2">
    <source>
        <dbReference type="ARBA" id="ARBA00022475"/>
    </source>
</evidence>